<dbReference type="Pfam" id="PF08797">
    <property type="entry name" value="HIRAN"/>
    <property type="match status" value="1"/>
</dbReference>
<keyword evidence="5" id="KW-1185">Reference proteome</keyword>
<keyword evidence="1" id="KW-0479">Metal-binding</keyword>
<dbReference type="Gene3D" id="3.30.70.2330">
    <property type="match status" value="1"/>
</dbReference>
<dbReference type="KEGG" id="euz:DVS28_a4820"/>
<gene>
    <name evidence="4" type="ORF">DVS28_a4820</name>
</gene>
<reference evidence="4 5" key="1">
    <citation type="submission" date="2018-09" db="EMBL/GenBank/DDBJ databases">
        <title>Complete genome sequence of Euzebya sp. DY32-46 isolated from seawater of Pacific Ocean.</title>
        <authorList>
            <person name="Xu L."/>
            <person name="Wu Y.-H."/>
            <person name="Xu X.-W."/>
        </authorList>
    </citation>
    <scope>NUCLEOTIDE SEQUENCE [LARGE SCALE GENOMIC DNA]</scope>
    <source>
        <strain evidence="4 5">DY32-46</strain>
    </source>
</reference>
<evidence type="ECO:0000313" key="5">
    <source>
        <dbReference type="Proteomes" id="UP000264006"/>
    </source>
</evidence>
<keyword evidence="2" id="KW-0378">Hydrolase</keyword>
<dbReference type="GO" id="GO:0008270">
    <property type="term" value="F:zinc ion binding"/>
    <property type="evidence" value="ECO:0007669"/>
    <property type="project" value="InterPro"/>
</dbReference>
<feature type="domain" description="HIRAN" evidence="3">
    <location>
        <begin position="3"/>
        <end position="51"/>
    </location>
</feature>
<dbReference type="EMBL" id="CP031165">
    <property type="protein sequence ID" value="AXV09478.1"/>
    <property type="molecule type" value="Genomic_DNA"/>
</dbReference>
<proteinExistence type="predicted"/>
<name>A0A346Y4T1_9ACTN</name>
<evidence type="ECO:0000259" key="3">
    <source>
        <dbReference type="Pfam" id="PF08797"/>
    </source>
</evidence>
<evidence type="ECO:0000313" key="4">
    <source>
        <dbReference type="EMBL" id="AXV09478.1"/>
    </source>
</evidence>
<sequence length="187" mass="20400">MLIPEPDNPHDRNAVRVSVSGRTVGYLGREDARRYQPPLLDLQGAGFLGWCPAAIIGAADAWYGVFLRLAEPETMWPANSPGRLAVLEADRSVAVTKRRPHHDVLDELLGQRDAVLVFGELVQSTVTSGKYKGSPCVEVAVDGRRIGELSAAMTERHRHQVTPGCGCEVIISRRDNGPHAAAYMPRP</sequence>
<dbReference type="AlphaFoldDB" id="A0A346Y4T1"/>
<evidence type="ECO:0000256" key="2">
    <source>
        <dbReference type="ARBA" id="ARBA00022801"/>
    </source>
</evidence>
<evidence type="ECO:0000256" key="1">
    <source>
        <dbReference type="ARBA" id="ARBA00022723"/>
    </source>
</evidence>
<dbReference type="GO" id="GO:0016818">
    <property type="term" value="F:hydrolase activity, acting on acid anhydrides, in phosphorus-containing anhydrides"/>
    <property type="evidence" value="ECO:0007669"/>
    <property type="project" value="InterPro"/>
</dbReference>
<organism evidence="4 5">
    <name type="scientific">Euzebya pacifica</name>
    <dbReference type="NCBI Taxonomy" id="1608957"/>
    <lineage>
        <taxon>Bacteria</taxon>
        <taxon>Bacillati</taxon>
        <taxon>Actinomycetota</taxon>
        <taxon>Nitriliruptoria</taxon>
        <taxon>Euzebyales</taxon>
    </lineage>
</organism>
<protein>
    <recommendedName>
        <fullName evidence="3">HIRAN domain-containing protein</fullName>
    </recommendedName>
</protein>
<dbReference type="Proteomes" id="UP000264006">
    <property type="component" value="Chromosome"/>
</dbReference>
<dbReference type="InterPro" id="IPR014905">
    <property type="entry name" value="HIRAN"/>
</dbReference>
<dbReference type="GO" id="GO:0003676">
    <property type="term" value="F:nucleic acid binding"/>
    <property type="evidence" value="ECO:0007669"/>
    <property type="project" value="InterPro"/>
</dbReference>
<accession>A0A346Y4T1</accession>